<protein>
    <submittedName>
        <fullName evidence="10">ABC transporter permease</fullName>
    </submittedName>
</protein>
<feature type="transmembrane region" description="Helical" evidence="7">
    <location>
        <begin position="422"/>
        <end position="446"/>
    </location>
</feature>
<keyword evidence="4 7" id="KW-1133">Transmembrane helix</keyword>
<evidence type="ECO:0000256" key="4">
    <source>
        <dbReference type="ARBA" id="ARBA00022989"/>
    </source>
</evidence>
<evidence type="ECO:0000256" key="7">
    <source>
        <dbReference type="SAM" id="Phobius"/>
    </source>
</evidence>
<sequence length="818" mass="86100">MNVWLAEIARAWRASLRKPGFLLLASGVLALGIGASVAVFALIQHTLLRPLPVPQPERLVVVGKLWQGKVGGLSPHEFQQLDALDGTTSLALEQVGMVANIAGNGEPEQVSLVRADRALLPTLGLRPVLGRNFTAQEDQPGGPKAVLLSHGLWLRRYGGDASVIGRRMQVEGTPATIVGVLPASFDAANSFDLFAGGGGIVLPIALPAVSHDYNQNAHIAIARLADGVSVAEVAAQVDARERAMYRDMAMGGDWKQPWFGAGSLTELQHRTARPVLLVFIASAALVLLIAWVNLTNLMLLRALSRNHDGAVRSALGAPALRLMLPALGEGLLVGACGALAGMALGAAGLAVLQSLIPAQWLHGDSVRPGLAAWGVALAMGLFGALLAALLALWRSRGRVTVDQLREGGRSGIGVHSGRLGRVLVMAQVALAAILLCAAGVFMRALYDAAQTPLGFASDHILTFELSPVKGHHPDAGSTHDLSQRLVEQLARIPGVTGTAVTTNLPASDDGFGQFQNQARTPDGKEMHVQLHGVGPGFFDLFSIALHGGRDFTRNDVRGAEFVAIVSKDLADTYYDGHAIGKTLRVEGNGEDSWSARIVGVAAPTRQLGPLQPNQPVIYLPLDQVPEPILQIFHSLEPLRFALRGHGQPADWRAGIREAVAGIAPDQPVANVRSMDSIVRQTTQSARLGLLLIGLFAALALLLAAAGMYAVMAVAVAAREREFGVRLAMGAQPTRLVRLVLRGGLAQVALGLVIGMAVALGLTHALSMMLLGMLGRASAFDPWAMLGVCVVLAAAGLLACLLPAWRASRVPPMRALRGE</sequence>
<keyword evidence="5 7" id="KW-0472">Membrane</keyword>
<feature type="transmembrane region" description="Helical" evidence="7">
    <location>
        <begin position="331"/>
        <end position="352"/>
    </location>
</feature>
<feature type="domain" description="MacB-like periplasmic core" evidence="9">
    <location>
        <begin position="24"/>
        <end position="239"/>
    </location>
</feature>
<feature type="domain" description="MacB-like periplasmic core" evidence="9">
    <location>
        <begin position="423"/>
        <end position="625"/>
    </location>
</feature>
<evidence type="ECO:0000259" key="9">
    <source>
        <dbReference type="Pfam" id="PF12704"/>
    </source>
</evidence>
<evidence type="ECO:0000256" key="6">
    <source>
        <dbReference type="ARBA" id="ARBA00038076"/>
    </source>
</evidence>
<feature type="transmembrane region" description="Helical" evidence="7">
    <location>
        <begin position="782"/>
        <end position="804"/>
    </location>
</feature>
<feature type="transmembrane region" description="Helical" evidence="7">
    <location>
        <begin position="21"/>
        <end position="43"/>
    </location>
</feature>
<reference evidence="10 11" key="1">
    <citation type="submission" date="2021-04" db="EMBL/GenBank/DDBJ databases">
        <authorList>
            <person name="Huq M.A."/>
        </authorList>
    </citation>
    <scope>NUCLEOTIDE SEQUENCE [LARGE SCALE GENOMIC DNA]</scope>
    <source>
        <strain evidence="10 11">MAH-13</strain>
    </source>
</reference>
<evidence type="ECO:0000313" key="11">
    <source>
        <dbReference type="Proteomes" id="UP000823790"/>
    </source>
</evidence>
<feature type="transmembrane region" description="Helical" evidence="7">
    <location>
        <begin position="738"/>
        <end position="762"/>
    </location>
</feature>
<dbReference type="Pfam" id="PF02687">
    <property type="entry name" value="FtsX"/>
    <property type="match status" value="2"/>
</dbReference>
<dbReference type="RefSeq" id="WP_209617187.1">
    <property type="nucleotide sequence ID" value="NZ_JAGJRS010000013.1"/>
</dbReference>
<evidence type="ECO:0000256" key="3">
    <source>
        <dbReference type="ARBA" id="ARBA00022692"/>
    </source>
</evidence>
<dbReference type="EMBL" id="JAGJRS010000013">
    <property type="protein sequence ID" value="MBP1473784.1"/>
    <property type="molecule type" value="Genomic_DNA"/>
</dbReference>
<dbReference type="PANTHER" id="PTHR30572:SF4">
    <property type="entry name" value="ABC TRANSPORTER PERMEASE YTRF"/>
    <property type="match status" value="1"/>
</dbReference>
<evidence type="ECO:0000256" key="2">
    <source>
        <dbReference type="ARBA" id="ARBA00022475"/>
    </source>
</evidence>
<dbReference type="InterPro" id="IPR050250">
    <property type="entry name" value="Macrolide_Exporter_MacB"/>
</dbReference>
<keyword evidence="3 7" id="KW-0812">Transmembrane</keyword>
<feature type="transmembrane region" description="Helical" evidence="7">
    <location>
        <begin position="275"/>
        <end position="294"/>
    </location>
</feature>
<dbReference type="Pfam" id="PF12704">
    <property type="entry name" value="MacB_PCD"/>
    <property type="match status" value="2"/>
</dbReference>
<feature type="domain" description="ABC3 transporter permease C-terminal" evidence="8">
    <location>
        <begin position="694"/>
        <end position="811"/>
    </location>
</feature>
<dbReference type="NCBIfam" id="TIGR03434">
    <property type="entry name" value="ADOP"/>
    <property type="match status" value="1"/>
</dbReference>
<comment type="similarity">
    <text evidence="6">Belongs to the ABC-4 integral membrane protein family.</text>
</comment>
<evidence type="ECO:0000256" key="5">
    <source>
        <dbReference type="ARBA" id="ARBA00023136"/>
    </source>
</evidence>
<dbReference type="Proteomes" id="UP000823790">
    <property type="component" value="Unassembled WGS sequence"/>
</dbReference>
<dbReference type="PANTHER" id="PTHR30572">
    <property type="entry name" value="MEMBRANE COMPONENT OF TRANSPORTER-RELATED"/>
    <property type="match status" value="1"/>
</dbReference>
<evidence type="ECO:0000313" key="10">
    <source>
        <dbReference type="EMBL" id="MBP1473784.1"/>
    </source>
</evidence>
<keyword evidence="2" id="KW-1003">Cell membrane</keyword>
<feature type="domain" description="ABC3 transporter permease C-terminal" evidence="8">
    <location>
        <begin position="282"/>
        <end position="393"/>
    </location>
</feature>
<comment type="subcellular location">
    <subcellularLocation>
        <location evidence="1">Cell membrane</location>
        <topology evidence="1">Multi-pass membrane protein</topology>
    </subcellularLocation>
</comment>
<keyword evidence="11" id="KW-1185">Reference proteome</keyword>
<feature type="transmembrane region" description="Helical" evidence="7">
    <location>
        <begin position="372"/>
        <end position="393"/>
    </location>
</feature>
<gene>
    <name evidence="10" type="ORF">J7I44_05700</name>
</gene>
<comment type="caution">
    <text evidence="10">The sequence shown here is derived from an EMBL/GenBank/DDBJ whole genome shotgun (WGS) entry which is preliminary data.</text>
</comment>
<dbReference type="InterPro" id="IPR017800">
    <property type="entry name" value="ADOP"/>
</dbReference>
<dbReference type="InterPro" id="IPR003838">
    <property type="entry name" value="ABC3_permease_C"/>
</dbReference>
<evidence type="ECO:0000259" key="8">
    <source>
        <dbReference type="Pfam" id="PF02687"/>
    </source>
</evidence>
<evidence type="ECO:0000256" key="1">
    <source>
        <dbReference type="ARBA" id="ARBA00004651"/>
    </source>
</evidence>
<accession>A0ABS4DL54</accession>
<organism evidence="10 11">
    <name type="scientific">Frateuria flava</name>
    <dbReference type="NCBI Taxonomy" id="2821489"/>
    <lineage>
        <taxon>Bacteria</taxon>
        <taxon>Pseudomonadati</taxon>
        <taxon>Pseudomonadota</taxon>
        <taxon>Gammaproteobacteria</taxon>
        <taxon>Lysobacterales</taxon>
        <taxon>Rhodanobacteraceae</taxon>
        <taxon>Frateuria</taxon>
    </lineage>
</organism>
<proteinExistence type="inferred from homology"/>
<dbReference type="InterPro" id="IPR025857">
    <property type="entry name" value="MacB_PCD"/>
</dbReference>
<feature type="transmembrane region" description="Helical" evidence="7">
    <location>
        <begin position="687"/>
        <end position="717"/>
    </location>
</feature>
<name>A0ABS4DL54_9GAMM</name>